<organism evidence="3 4">
    <name type="scientific">Brachybacterium phenoliresistens</name>
    <dbReference type="NCBI Taxonomy" id="396014"/>
    <lineage>
        <taxon>Bacteria</taxon>
        <taxon>Bacillati</taxon>
        <taxon>Actinomycetota</taxon>
        <taxon>Actinomycetes</taxon>
        <taxon>Micrococcales</taxon>
        <taxon>Dermabacteraceae</taxon>
        <taxon>Brachybacterium</taxon>
    </lineage>
</organism>
<dbReference type="GO" id="GO:0003676">
    <property type="term" value="F:nucleic acid binding"/>
    <property type="evidence" value="ECO:0007669"/>
    <property type="project" value="InterPro"/>
</dbReference>
<dbReference type="EMBL" id="JDYK01000009">
    <property type="protein sequence ID" value="EWS81184.1"/>
    <property type="molecule type" value="Genomic_DNA"/>
</dbReference>
<accession>Z9JSM0</accession>
<dbReference type="eggNOG" id="COG0792">
    <property type="taxonomic scope" value="Bacteria"/>
</dbReference>
<evidence type="ECO:0000256" key="2">
    <source>
        <dbReference type="HAMAP-Rule" id="MF_00048"/>
    </source>
</evidence>
<dbReference type="SUPFAM" id="SSF52980">
    <property type="entry name" value="Restriction endonuclease-like"/>
    <property type="match status" value="1"/>
</dbReference>
<dbReference type="HAMAP" id="MF_00048">
    <property type="entry name" value="UPF0102"/>
    <property type="match status" value="1"/>
</dbReference>
<evidence type="ECO:0000313" key="4">
    <source>
        <dbReference type="Proteomes" id="UP000023067"/>
    </source>
</evidence>
<comment type="caution">
    <text evidence="3">The sequence shown here is derived from an EMBL/GenBank/DDBJ whole genome shotgun (WGS) entry which is preliminary data.</text>
</comment>
<reference evidence="3 4" key="1">
    <citation type="submission" date="2014-02" db="EMBL/GenBank/DDBJ databases">
        <title>Genome sequence of Brachybacterium phenoliresistens strain W13A50.</title>
        <authorList>
            <person name="Wang X."/>
        </authorList>
    </citation>
    <scope>NUCLEOTIDE SEQUENCE [LARGE SCALE GENOMIC DNA]</scope>
    <source>
        <strain evidence="3 4">W13A50</strain>
    </source>
</reference>
<comment type="similarity">
    <text evidence="1 2">Belongs to the UPF0102 family.</text>
</comment>
<dbReference type="CDD" id="cd20736">
    <property type="entry name" value="PoNe_Nuclease"/>
    <property type="match status" value="1"/>
</dbReference>
<protein>
    <recommendedName>
        <fullName evidence="2">UPF0102 protein BF93_18630</fullName>
    </recommendedName>
</protein>
<dbReference type="AlphaFoldDB" id="Z9JSM0"/>
<dbReference type="PANTHER" id="PTHR34039:SF1">
    <property type="entry name" value="UPF0102 PROTEIN YRAN"/>
    <property type="match status" value="1"/>
</dbReference>
<dbReference type="InterPro" id="IPR011335">
    <property type="entry name" value="Restrct_endonuc-II-like"/>
</dbReference>
<sequence>MSTLELGRLGEDLAADHLARAGWQVIDRNVRVGRGELDIIALEGTTLVFAEVKTRRTLLTGVPQAAVTPEKVRRLRRLAGEYLLHSSPPHRDLRIDVLAVFAAQDVCSLEHLRAVA</sequence>
<keyword evidence="4" id="KW-1185">Reference proteome</keyword>
<dbReference type="STRING" id="396014.BF93_18630"/>
<dbReference type="InterPro" id="IPR003509">
    <property type="entry name" value="UPF0102_YraN-like"/>
</dbReference>
<gene>
    <name evidence="3" type="ORF">BF93_18630</name>
</gene>
<dbReference type="PATRIC" id="fig|396014.3.peg.2060"/>
<name>Z9JSM0_9MICO</name>
<dbReference type="InterPro" id="IPR011856">
    <property type="entry name" value="tRNA_endonuc-like_dom_sf"/>
</dbReference>
<proteinExistence type="inferred from homology"/>
<dbReference type="Gene3D" id="3.40.1350.10">
    <property type="match status" value="1"/>
</dbReference>
<evidence type="ECO:0000256" key="1">
    <source>
        <dbReference type="ARBA" id="ARBA00006738"/>
    </source>
</evidence>
<evidence type="ECO:0000313" key="3">
    <source>
        <dbReference type="EMBL" id="EWS81184.1"/>
    </source>
</evidence>
<dbReference type="Pfam" id="PF02021">
    <property type="entry name" value="UPF0102"/>
    <property type="match status" value="1"/>
</dbReference>
<dbReference type="Proteomes" id="UP000023067">
    <property type="component" value="Unassembled WGS sequence"/>
</dbReference>
<dbReference type="NCBIfam" id="NF009154">
    <property type="entry name" value="PRK12497.3-3"/>
    <property type="match status" value="1"/>
</dbReference>
<dbReference type="HOGENOM" id="CLU_115353_2_3_11"/>
<dbReference type="PANTHER" id="PTHR34039">
    <property type="entry name" value="UPF0102 PROTEIN YRAN"/>
    <property type="match status" value="1"/>
</dbReference>